<dbReference type="GO" id="GO:0035102">
    <property type="term" value="C:PRC1 complex"/>
    <property type="evidence" value="ECO:0007669"/>
    <property type="project" value="TreeGrafter"/>
</dbReference>
<dbReference type="CDD" id="cd09577">
    <property type="entry name" value="SAM_Ph1_2_3"/>
    <property type="match status" value="1"/>
</dbReference>
<feature type="compositionally biased region" description="Polar residues" evidence="1">
    <location>
        <begin position="466"/>
        <end position="476"/>
    </location>
</feature>
<dbReference type="PANTHER" id="PTHR12247">
    <property type="entry name" value="POLYCOMB GROUP PROTEIN"/>
    <property type="match status" value="1"/>
</dbReference>
<feature type="compositionally biased region" description="Polar residues" evidence="1">
    <location>
        <begin position="90"/>
        <end position="105"/>
    </location>
</feature>
<dbReference type="SUPFAM" id="SSF47769">
    <property type="entry name" value="SAM/Pointed domain"/>
    <property type="match status" value="1"/>
</dbReference>
<gene>
    <name evidence="3" type="ORF">B4U79_14411</name>
</gene>
<dbReference type="EMBL" id="NCKU01001564">
    <property type="protein sequence ID" value="RWS11798.1"/>
    <property type="molecule type" value="Genomic_DNA"/>
</dbReference>
<dbReference type="AlphaFoldDB" id="A0A3S3QP42"/>
<dbReference type="SMART" id="SM00454">
    <property type="entry name" value="SAM"/>
    <property type="match status" value="1"/>
</dbReference>
<feature type="compositionally biased region" description="Polar residues" evidence="1">
    <location>
        <begin position="29"/>
        <end position="41"/>
    </location>
</feature>
<feature type="compositionally biased region" description="Low complexity" evidence="1">
    <location>
        <begin position="477"/>
        <end position="487"/>
    </location>
</feature>
<evidence type="ECO:0000259" key="2">
    <source>
        <dbReference type="PROSITE" id="PS50105"/>
    </source>
</evidence>
<evidence type="ECO:0000256" key="1">
    <source>
        <dbReference type="SAM" id="MobiDB-lite"/>
    </source>
</evidence>
<dbReference type="InterPro" id="IPR001660">
    <property type="entry name" value="SAM"/>
</dbReference>
<feature type="compositionally biased region" description="Low complexity" evidence="1">
    <location>
        <begin position="676"/>
        <end position="708"/>
    </location>
</feature>
<protein>
    <submittedName>
        <fullName evidence="3">Polyhomeotic-like protein 1</fullName>
    </submittedName>
</protein>
<dbReference type="Gene3D" id="1.10.150.50">
    <property type="entry name" value="Transcription Factor, Ets-1"/>
    <property type="match status" value="1"/>
</dbReference>
<evidence type="ECO:0000313" key="3">
    <source>
        <dbReference type="EMBL" id="RWS11798.1"/>
    </source>
</evidence>
<feature type="compositionally biased region" description="Pro residues" evidence="1">
    <location>
        <begin position="584"/>
        <end position="601"/>
    </location>
</feature>
<name>A0A3S3QP42_9ACAR</name>
<feature type="compositionally biased region" description="Polar residues" evidence="1">
    <location>
        <begin position="514"/>
        <end position="532"/>
    </location>
</feature>
<accession>A0A3S3QP42</accession>
<dbReference type="STRING" id="1965070.A0A3S3QP42"/>
<dbReference type="PROSITE" id="PS50105">
    <property type="entry name" value="SAM_DOMAIN"/>
    <property type="match status" value="1"/>
</dbReference>
<feature type="compositionally biased region" description="Pro residues" evidence="1">
    <location>
        <begin position="13"/>
        <end position="22"/>
    </location>
</feature>
<feature type="region of interest" description="Disordered" evidence="1">
    <location>
        <begin position="669"/>
        <end position="749"/>
    </location>
</feature>
<dbReference type="Pfam" id="PF00536">
    <property type="entry name" value="SAM_1"/>
    <property type="match status" value="1"/>
</dbReference>
<feature type="region of interest" description="Disordered" evidence="1">
    <location>
        <begin position="902"/>
        <end position="960"/>
    </location>
</feature>
<dbReference type="InterPro" id="IPR038603">
    <property type="entry name" value="Znf_FCS_sf"/>
</dbReference>
<feature type="compositionally biased region" description="Low complexity" evidence="1">
    <location>
        <begin position="561"/>
        <end position="580"/>
    </location>
</feature>
<dbReference type="InterPro" id="IPR050548">
    <property type="entry name" value="PcG_chromatin_remod_factors"/>
</dbReference>
<dbReference type="Proteomes" id="UP000285301">
    <property type="component" value="Unassembled WGS sequence"/>
</dbReference>
<feature type="compositionally biased region" description="Polar residues" evidence="1">
    <location>
        <begin position="709"/>
        <end position="721"/>
    </location>
</feature>
<feature type="compositionally biased region" description="Low complexity" evidence="1">
    <location>
        <begin position="602"/>
        <end position="622"/>
    </location>
</feature>
<keyword evidence="4" id="KW-1185">Reference proteome</keyword>
<feature type="region of interest" description="Disordered" evidence="1">
    <location>
        <begin position="1"/>
        <end position="159"/>
    </location>
</feature>
<feature type="compositionally biased region" description="Polar residues" evidence="1">
    <location>
        <begin position="902"/>
        <end position="915"/>
    </location>
</feature>
<feature type="compositionally biased region" description="Low complexity" evidence="1">
    <location>
        <begin position="42"/>
        <end position="53"/>
    </location>
</feature>
<feature type="compositionally biased region" description="Low complexity" evidence="1">
    <location>
        <begin position="62"/>
        <end position="89"/>
    </location>
</feature>
<dbReference type="GO" id="GO:0042393">
    <property type="term" value="F:histone binding"/>
    <property type="evidence" value="ECO:0007669"/>
    <property type="project" value="TreeGrafter"/>
</dbReference>
<dbReference type="Gene3D" id="3.30.60.160">
    <property type="match status" value="1"/>
</dbReference>
<feature type="region of interest" description="Disordered" evidence="1">
    <location>
        <begin position="466"/>
        <end position="648"/>
    </location>
</feature>
<organism evidence="3 4">
    <name type="scientific">Dinothrombium tinctorium</name>
    <dbReference type="NCBI Taxonomy" id="1965070"/>
    <lineage>
        <taxon>Eukaryota</taxon>
        <taxon>Metazoa</taxon>
        <taxon>Ecdysozoa</taxon>
        <taxon>Arthropoda</taxon>
        <taxon>Chelicerata</taxon>
        <taxon>Arachnida</taxon>
        <taxon>Acari</taxon>
        <taxon>Acariformes</taxon>
        <taxon>Trombidiformes</taxon>
        <taxon>Prostigmata</taxon>
        <taxon>Anystina</taxon>
        <taxon>Parasitengona</taxon>
        <taxon>Trombidioidea</taxon>
        <taxon>Trombidiidae</taxon>
        <taxon>Dinothrombium</taxon>
    </lineage>
</organism>
<feature type="domain" description="SAM" evidence="2">
    <location>
        <begin position="996"/>
        <end position="1060"/>
    </location>
</feature>
<evidence type="ECO:0000313" key="4">
    <source>
        <dbReference type="Proteomes" id="UP000285301"/>
    </source>
</evidence>
<comment type="caution">
    <text evidence="3">The sequence shown here is derived from an EMBL/GenBank/DDBJ whole genome shotgun (WGS) entry which is preliminary data.</text>
</comment>
<sequence>MDACSASVANGETPPPQTPQPQQPLQQPVVASSTPATSTNEQAAAVPTASQPQPQQPPPSQQPQQTSQSVATPLPSPSSLTSSPICSSTRVPSHISSPVTTTSLIHSPSHSPMGPPPTPNTSIGSTSQTSISQTHVQVPVSSQVSQNSAQSAQQQAQHATHMQNLASGMSVSVSQIPQVQVIQQQPTTYHLQQVYHPSGQQMFLQPGNLTIQNMPAFQSTSTGLQLQLPAHTAAQMPISSVNNKAPIMSKGLALSSISSNIGTHQTQMISSLKTGLNAAGTQMIKPVLPSHQFAANSHQIVISPYGTVLPQPQQTILPANKTMLEAQKGKGFMLSHNATIQPKSPILPTTAMASQFKAQLSANQLITQASPATIMANQAQILSSFPALPQGITWAAAPQSIMGQNSSPIFIRGGQPDIGFIQTTTPQIQTVSGNSIQMVNPNGGTMQVVQTNQTSSTGTAIPHSFITTTSTAGHVNTTTTTQSIPTPSQHPPIAPAPVTQAPAIRPKPLRPANSVGTQTTPSASQQKSSTDATLLRPIAAKTKVQTGSKSTSTVQTTSAKVSANVVSTQTVSSQSTLSETNHIPPLPPPPPPPPPPLPPSATPAAQVPSPSPQQQQQQQPKPVNDASLLKSGVMKGKQAVGQKSSTAAQTAISKTTTNVAVNTLTTSQQQTNIPVSQPVSQSTSSMTTPSQTLSSTQSLLSSHPSSQQEETQSQACQNSTKVVPKEKPVTQVPHQLSQTKPKVEKKDASTEQDTELLGLCGLDLLKAPQKAIVKPQVLTHVIDGYIIQESPNPFPVNGKYNEVVAETPNKSDEASFVSNINNVVTTNGIEPKHKLPIDVIKCENCDKTVPKSKSKTKKGKRFCSVSCGKHYQNKSTKLNLFNPVRSSLTEFDLSSIENSSISAMETDSPIETNSCETHDDRKRLKSKRLHNSQSPLDSIHNKTEAGPSKIDFSDTNGDSVPATTEIFSNGSGDDPANLSSIAGVYIPTGGKNPIKWSVQDVYDFVKNLPGCQEYADEFRSQEIDGQALMLLKEDHLMSAMSMKLGPALKICSKINALREKADSAKPV</sequence>
<dbReference type="GO" id="GO:0045892">
    <property type="term" value="P:negative regulation of DNA-templated transcription"/>
    <property type="evidence" value="ECO:0007669"/>
    <property type="project" value="TreeGrafter"/>
</dbReference>
<dbReference type="OrthoDB" id="5912862at2759"/>
<proteinExistence type="predicted"/>
<feature type="compositionally biased region" description="Low complexity" evidence="1">
    <location>
        <begin position="120"/>
        <end position="159"/>
    </location>
</feature>
<reference evidence="3 4" key="1">
    <citation type="journal article" date="2018" name="Gigascience">
        <title>Genomes of trombidid mites reveal novel predicted allergens and laterally-transferred genes associated with secondary metabolism.</title>
        <authorList>
            <person name="Dong X."/>
            <person name="Chaisiri K."/>
            <person name="Xia D."/>
            <person name="Armstrong S.D."/>
            <person name="Fang Y."/>
            <person name="Donnelly M.J."/>
            <person name="Kadowaki T."/>
            <person name="McGarry J.W."/>
            <person name="Darby A.C."/>
            <person name="Makepeace B.L."/>
        </authorList>
    </citation>
    <scope>NUCLEOTIDE SEQUENCE [LARGE SCALE GENOMIC DNA]</scope>
    <source>
        <strain evidence="3">UoL-WK</strain>
    </source>
</reference>
<dbReference type="InterPro" id="IPR013761">
    <property type="entry name" value="SAM/pointed_sf"/>
</dbReference>
<dbReference type="PANTHER" id="PTHR12247:SF138">
    <property type="entry name" value="POLYHOMEOTIC DISTAL, ISOFORM A-RELATED"/>
    <property type="match status" value="1"/>
</dbReference>
<dbReference type="GO" id="GO:0003682">
    <property type="term" value="F:chromatin binding"/>
    <property type="evidence" value="ECO:0007669"/>
    <property type="project" value="TreeGrafter"/>
</dbReference>
<feature type="compositionally biased region" description="Polar residues" evidence="1">
    <location>
        <begin position="543"/>
        <end position="560"/>
    </location>
</feature>